<keyword evidence="2" id="KW-0813">Transport</keyword>
<dbReference type="NCBIfam" id="NF037995">
    <property type="entry name" value="TRAP_S1"/>
    <property type="match status" value="1"/>
</dbReference>
<protein>
    <submittedName>
        <fullName evidence="5">TRAP transporter substrate-binding protein DctP</fullName>
    </submittedName>
</protein>
<reference evidence="5" key="2">
    <citation type="submission" date="2021-02" db="EMBL/GenBank/DDBJ databases">
        <authorList>
            <person name="Merkel A.Y."/>
        </authorList>
    </citation>
    <scope>NUCLEOTIDE SEQUENCE</scope>
    <source>
        <strain evidence="5">T05b</strain>
    </source>
</reference>
<evidence type="ECO:0000313" key="5">
    <source>
        <dbReference type="EMBL" id="MBN2963398.1"/>
    </source>
</evidence>
<feature type="signal peptide" evidence="4">
    <location>
        <begin position="1"/>
        <end position="22"/>
    </location>
</feature>
<proteinExistence type="inferred from homology"/>
<dbReference type="PANTHER" id="PTHR33376:SF7">
    <property type="entry name" value="C4-DICARBOXYLATE-BINDING PROTEIN DCTB"/>
    <property type="match status" value="1"/>
</dbReference>
<evidence type="ECO:0000256" key="3">
    <source>
        <dbReference type="ARBA" id="ARBA00022729"/>
    </source>
</evidence>
<dbReference type="RefSeq" id="WP_205457839.1">
    <property type="nucleotide sequence ID" value="NZ_JAFHKK010000002.1"/>
</dbReference>
<comment type="similarity">
    <text evidence="1">Belongs to the bacterial solute-binding protein 7 family.</text>
</comment>
<dbReference type="Proteomes" id="UP000703590">
    <property type="component" value="Unassembled WGS sequence"/>
</dbReference>
<evidence type="ECO:0000256" key="2">
    <source>
        <dbReference type="ARBA" id="ARBA00022448"/>
    </source>
</evidence>
<accession>A0ABS2WPR9</accession>
<reference evidence="5" key="1">
    <citation type="submission" date="2021-02" db="EMBL/GenBank/DDBJ databases">
        <title>Sulfurospirillum tamanensis sp. nov.</title>
        <authorList>
            <person name="Frolova A."/>
            <person name="Merkel A."/>
            <person name="Slobodkin A."/>
        </authorList>
    </citation>
    <scope>NUCLEOTIDE SEQUENCE</scope>
    <source>
        <strain evidence="5">T05b</strain>
    </source>
</reference>
<comment type="caution">
    <text evidence="5">The sequence shown here is derived from an EMBL/GenBank/DDBJ whole genome shotgun (WGS) entry which is preliminary data.</text>
</comment>
<dbReference type="PANTHER" id="PTHR33376">
    <property type="match status" value="1"/>
</dbReference>
<dbReference type="EMBL" id="JAFHKK010000002">
    <property type="protein sequence ID" value="MBN2963398.1"/>
    <property type="molecule type" value="Genomic_DNA"/>
</dbReference>
<evidence type="ECO:0000313" key="6">
    <source>
        <dbReference type="Proteomes" id="UP000703590"/>
    </source>
</evidence>
<evidence type="ECO:0000256" key="4">
    <source>
        <dbReference type="SAM" id="SignalP"/>
    </source>
</evidence>
<evidence type="ECO:0000256" key="1">
    <source>
        <dbReference type="ARBA" id="ARBA00009023"/>
    </source>
</evidence>
<sequence length="335" mass="37556">MRPSGVLRLVLMAFFLMSSMHAATWKYAMGEGESDPQGIYAMKFKEEIEKNSDHKIQVYPVGTLGEEADILEQAQAGLLQFIGQSTGYMGASIPEMDVFFVPYLMPTDPQQLDTFFRNSKAINEMFPEIFRKHGLELLAMFPEGEQVVTTMEEFRSPEDLRGKKIRVMPGSPLLIETYRAFGASPTPMSWGDLIGALKTNMVDGQENPTVWIEAYGLDELTKVMTYMGHNHFTAAAMAESNFFNSLSDADKKLIKNASDAALKHILKVAQELDATGLEKIKKKNPSYKIVRLSEKERDAFRKRVVQVEKSFVEKAGKSGEGILKQMKADLKAAMQ</sequence>
<feature type="chain" id="PRO_5045643167" evidence="4">
    <location>
        <begin position="23"/>
        <end position="335"/>
    </location>
</feature>
<dbReference type="InterPro" id="IPR038404">
    <property type="entry name" value="TRAP_DctP_sf"/>
</dbReference>
<name>A0ABS2WPR9_9BACT</name>
<dbReference type="Gene3D" id="3.40.190.170">
    <property type="entry name" value="Bacterial extracellular solute-binding protein, family 7"/>
    <property type="match status" value="1"/>
</dbReference>
<keyword evidence="6" id="KW-1185">Reference proteome</keyword>
<keyword evidence="3 4" id="KW-0732">Signal</keyword>
<gene>
    <name evidence="5" type="primary">dctP</name>
    <name evidence="5" type="ORF">JWV37_01265</name>
</gene>
<dbReference type="InterPro" id="IPR018389">
    <property type="entry name" value="DctP_fam"/>
</dbReference>
<organism evidence="5 6">
    <name type="scientific">Sulfurospirillum tamanense</name>
    <dbReference type="NCBI Taxonomy" id="2813362"/>
    <lineage>
        <taxon>Bacteria</taxon>
        <taxon>Pseudomonadati</taxon>
        <taxon>Campylobacterota</taxon>
        <taxon>Epsilonproteobacteria</taxon>
        <taxon>Campylobacterales</taxon>
        <taxon>Sulfurospirillaceae</taxon>
        <taxon>Sulfurospirillum</taxon>
    </lineage>
</organism>
<dbReference type="Pfam" id="PF03480">
    <property type="entry name" value="DctP"/>
    <property type="match status" value="1"/>
</dbReference>